<name>A0ABD5Z0L7_9EURY</name>
<evidence type="ECO:0000313" key="9">
    <source>
        <dbReference type="Proteomes" id="UP001596447"/>
    </source>
</evidence>
<evidence type="ECO:0000256" key="6">
    <source>
        <dbReference type="SAM" id="MobiDB-lite"/>
    </source>
</evidence>
<feature type="domain" description="Peptidase S8/S53" evidence="7">
    <location>
        <begin position="383"/>
        <end position="519"/>
    </location>
</feature>
<dbReference type="Gene3D" id="3.40.50.200">
    <property type="entry name" value="Peptidase S8/S53 domain"/>
    <property type="match status" value="2"/>
</dbReference>
<evidence type="ECO:0000256" key="1">
    <source>
        <dbReference type="ARBA" id="ARBA00011073"/>
    </source>
</evidence>
<dbReference type="Proteomes" id="UP001596447">
    <property type="component" value="Unassembled WGS sequence"/>
</dbReference>
<reference evidence="8 9" key="1">
    <citation type="journal article" date="2019" name="Int. J. Syst. Evol. Microbiol.">
        <title>The Global Catalogue of Microorganisms (GCM) 10K type strain sequencing project: providing services to taxonomists for standard genome sequencing and annotation.</title>
        <authorList>
            <consortium name="The Broad Institute Genomics Platform"/>
            <consortium name="The Broad Institute Genome Sequencing Center for Infectious Disease"/>
            <person name="Wu L."/>
            <person name="Ma J."/>
        </authorList>
    </citation>
    <scope>NUCLEOTIDE SEQUENCE [LARGE SCALE GENOMIC DNA]</scope>
    <source>
        <strain evidence="8 9">XZGYJ-43</strain>
    </source>
</reference>
<dbReference type="InterPro" id="IPR023828">
    <property type="entry name" value="Peptidase_S8_Ser-AS"/>
</dbReference>
<feature type="region of interest" description="Disordered" evidence="6">
    <location>
        <begin position="745"/>
        <end position="772"/>
    </location>
</feature>
<sequence length="772" mass="81052">MRRASLTLFAVLLVFAPMTGPAAVWLPGDSGATPPVTAASTVSPQVASDLQQSSTLDTAGTDERVTVVVETRSGASLAVARAVRSEGGTVLTRIGQRVEARVPRSAVRTLANRADVTFVRRPHHLRANGTLAASGGGQGQVVSGGLDDLGVPRLHRNGFTGENATVAVVGLGFDTSSPEFSDDVVRTKSFGSDGFDSGRHGTAVAEVVADTAPNASLILVDVDTMTQLARAADWVDAETNADVAVASLGLPVGPFDGESTLGRQIRQSDRHGTPWVVAAGNAGYRKHLNTTWRNTDGDRWLEFADGGDAVRIRSATGSVRVHVNWRDWPASDDNYDAYLQAWNGSAWVYVDQSENVQRGSQPPVEVLGARSARQYRLRIWKRSAAGNTSFDVFLNDGAQFVDHYDRAQSVKRPAVVEPVLAVGAVREGTTRLEPYSSRGPTVDGALKPEVVAPDQVDVAVYDSRPFAGTSAAAPHVAGVAALLVEASADPLSSAELRRTLRTTARDLRGTETNNRTGYGLVDAESAVDALSAVSLDACARVDAGGRYGYATDVRTVSGSCIVVTGDDARFDGNGHTLATGAEAGASAVRAANATNVTVVDARLRGRVGLNVTNGGVTLRNVSVEADEWALAVDARSTLYARDVTLANGTVGLAGTDVRLAGVGAPNATLDRRQVGPYLRLDDAPGERRENATVALRIHYGARVENESALGVWRYRDGSWTRVGGTVDSGENVVTVSLEPGGVVTLYGGSSGSGSGSRTATRRRPEPRRVGVA</sequence>
<dbReference type="PANTHER" id="PTHR43806">
    <property type="entry name" value="PEPTIDASE S8"/>
    <property type="match status" value="1"/>
</dbReference>
<dbReference type="PANTHER" id="PTHR43806:SF11">
    <property type="entry name" value="CEREVISIN-RELATED"/>
    <property type="match status" value="1"/>
</dbReference>
<dbReference type="PROSITE" id="PS00138">
    <property type="entry name" value="SUBTILASE_SER"/>
    <property type="match status" value="1"/>
</dbReference>
<dbReference type="EMBL" id="JBHTAR010000011">
    <property type="protein sequence ID" value="MFC7198721.1"/>
    <property type="molecule type" value="Genomic_DNA"/>
</dbReference>
<protein>
    <submittedName>
        <fullName evidence="8">S8 family serine peptidase</fullName>
    </submittedName>
</protein>
<dbReference type="PROSITE" id="PS51892">
    <property type="entry name" value="SUBTILASE"/>
    <property type="match status" value="1"/>
</dbReference>
<keyword evidence="4" id="KW-0720">Serine protease</keyword>
<evidence type="ECO:0000256" key="5">
    <source>
        <dbReference type="PROSITE-ProRule" id="PRU01240"/>
    </source>
</evidence>
<evidence type="ECO:0000313" key="8">
    <source>
        <dbReference type="EMBL" id="MFC7198721.1"/>
    </source>
</evidence>
<comment type="similarity">
    <text evidence="1 5">Belongs to the peptidase S8 family.</text>
</comment>
<dbReference type="InterPro" id="IPR000209">
    <property type="entry name" value="Peptidase_S8/S53_dom"/>
</dbReference>
<keyword evidence="3" id="KW-0378">Hydrolase</keyword>
<dbReference type="RefSeq" id="WP_279528680.1">
    <property type="nucleotide sequence ID" value="NZ_CP122312.1"/>
</dbReference>
<comment type="caution">
    <text evidence="8">The sequence shown here is derived from an EMBL/GenBank/DDBJ whole genome shotgun (WGS) entry which is preliminary data.</text>
</comment>
<dbReference type="PRINTS" id="PR00723">
    <property type="entry name" value="SUBTILISIN"/>
</dbReference>
<proteinExistence type="inferred from homology"/>
<dbReference type="GO" id="GO:0008236">
    <property type="term" value="F:serine-type peptidase activity"/>
    <property type="evidence" value="ECO:0007669"/>
    <property type="project" value="UniProtKB-KW"/>
</dbReference>
<dbReference type="SUPFAM" id="SSF52743">
    <property type="entry name" value="Subtilisin-like"/>
    <property type="match status" value="1"/>
</dbReference>
<dbReference type="Pfam" id="PF00082">
    <property type="entry name" value="Peptidase_S8"/>
    <property type="match status" value="1"/>
</dbReference>
<accession>A0ABD5Z0L7</accession>
<evidence type="ECO:0000259" key="7">
    <source>
        <dbReference type="Pfam" id="PF00082"/>
    </source>
</evidence>
<organism evidence="8 9">
    <name type="scientific">Halospeciosus flavus</name>
    <dbReference type="NCBI Taxonomy" id="3032283"/>
    <lineage>
        <taxon>Archaea</taxon>
        <taxon>Methanobacteriati</taxon>
        <taxon>Methanobacteriota</taxon>
        <taxon>Stenosarchaea group</taxon>
        <taxon>Halobacteria</taxon>
        <taxon>Halobacteriales</taxon>
        <taxon>Halobacteriaceae</taxon>
        <taxon>Halospeciosus</taxon>
    </lineage>
</organism>
<comment type="caution">
    <text evidence="5">Lacks conserved residue(s) required for the propagation of feature annotation.</text>
</comment>
<dbReference type="GO" id="GO:0006508">
    <property type="term" value="P:proteolysis"/>
    <property type="evidence" value="ECO:0007669"/>
    <property type="project" value="UniProtKB-KW"/>
</dbReference>
<gene>
    <name evidence="8" type="ORF">ACFQJ9_04690</name>
</gene>
<dbReference type="InterPro" id="IPR050131">
    <property type="entry name" value="Peptidase_S8_subtilisin-like"/>
</dbReference>
<evidence type="ECO:0000256" key="2">
    <source>
        <dbReference type="ARBA" id="ARBA00022670"/>
    </source>
</evidence>
<evidence type="ECO:0000256" key="4">
    <source>
        <dbReference type="ARBA" id="ARBA00022825"/>
    </source>
</evidence>
<keyword evidence="9" id="KW-1185">Reference proteome</keyword>
<dbReference type="AlphaFoldDB" id="A0ABD5Z0L7"/>
<evidence type="ECO:0000256" key="3">
    <source>
        <dbReference type="ARBA" id="ARBA00022801"/>
    </source>
</evidence>
<dbReference type="InterPro" id="IPR015500">
    <property type="entry name" value="Peptidase_S8_subtilisin-rel"/>
</dbReference>
<dbReference type="InterPro" id="IPR036852">
    <property type="entry name" value="Peptidase_S8/S53_dom_sf"/>
</dbReference>
<keyword evidence="2" id="KW-0645">Protease</keyword>
<feature type="compositionally biased region" description="Basic and acidic residues" evidence="6">
    <location>
        <begin position="762"/>
        <end position="772"/>
    </location>
</feature>